<feature type="compositionally biased region" description="Polar residues" evidence="1">
    <location>
        <begin position="14"/>
        <end position="56"/>
    </location>
</feature>
<dbReference type="EMBL" id="ML992504">
    <property type="protein sequence ID" value="KAF2225100.1"/>
    <property type="molecule type" value="Genomic_DNA"/>
</dbReference>
<dbReference type="Proteomes" id="UP000799538">
    <property type="component" value="Unassembled WGS sequence"/>
</dbReference>
<evidence type="ECO:0000313" key="3">
    <source>
        <dbReference type="Proteomes" id="UP000799538"/>
    </source>
</evidence>
<proteinExistence type="predicted"/>
<dbReference type="SUPFAM" id="SSF81383">
    <property type="entry name" value="F-box domain"/>
    <property type="match status" value="1"/>
</dbReference>
<sequence length="324" mass="36425">MQQPERQPDILRGTTATPSPNMADTMSGGKTTQIEPEVNDTLSTANSHSEETTPSASEPPDILPEMSAACAAVLGNPYLFEYIFSKLRMQDLLRCMRVATEWKKYIDGSIKLQQTLFFRPIETSIVVVPSNSYWFGSCSCGVRAMCPPETLEEGRDNARQGYVTHPLLVKQPRDKTEPASTQKTSWQLEPTAGFETQGGSRSFKHLMLAFSDRPSWTRMLVAQPPIHDIHVHWTTTRNGSTAVPYSRRIQTLDTSKGITWGDICTAILETPQRGWRDHSEAVDGIEMDRFFVPGCFAIYNRPHADEGKFCEVCHKQHRSLVMEV</sequence>
<evidence type="ECO:0000313" key="2">
    <source>
        <dbReference type="EMBL" id="KAF2225100.1"/>
    </source>
</evidence>
<gene>
    <name evidence="2" type="ORF">BDZ85DRAFT_317700</name>
</gene>
<name>A0A6A6GHZ5_9PEZI</name>
<reference evidence="3" key="1">
    <citation type="journal article" date="2020" name="Stud. Mycol.">
        <title>101 Dothideomycetes genomes: A test case for predicting lifestyles and emergence of pathogens.</title>
        <authorList>
            <person name="Haridas S."/>
            <person name="Albert R."/>
            <person name="Binder M."/>
            <person name="Bloem J."/>
            <person name="LaButti K."/>
            <person name="Salamov A."/>
            <person name="Andreopoulos B."/>
            <person name="Baker S."/>
            <person name="Barry K."/>
            <person name="Bills G."/>
            <person name="Bluhm B."/>
            <person name="Cannon C."/>
            <person name="Castanera R."/>
            <person name="Culley D."/>
            <person name="Daum C."/>
            <person name="Ezra D."/>
            <person name="Gonzalez J."/>
            <person name="Henrissat B."/>
            <person name="Kuo A."/>
            <person name="Liang C."/>
            <person name="Lipzen A."/>
            <person name="Lutzoni F."/>
            <person name="Magnuson J."/>
            <person name="Mondo S."/>
            <person name="Nolan M."/>
            <person name="Ohm R."/>
            <person name="Pangilinan J."/>
            <person name="Park H.-J."/>
            <person name="Ramirez L."/>
            <person name="Alfaro M."/>
            <person name="Sun H."/>
            <person name="Tritt A."/>
            <person name="Yoshinaga Y."/>
            <person name="Zwiers L.-H."/>
            <person name="Turgeon B."/>
            <person name="Goodwin S."/>
            <person name="Spatafora J."/>
            <person name="Crous P."/>
            <person name="Grigoriev I."/>
        </authorList>
    </citation>
    <scope>NUCLEOTIDE SEQUENCE [LARGE SCALE GENOMIC DNA]</scope>
    <source>
        <strain evidence="3">CECT 20119</strain>
    </source>
</reference>
<feature type="region of interest" description="Disordered" evidence="1">
    <location>
        <begin position="1"/>
        <end position="62"/>
    </location>
</feature>
<organism evidence="2 3">
    <name type="scientific">Elsinoe ampelina</name>
    <dbReference type="NCBI Taxonomy" id="302913"/>
    <lineage>
        <taxon>Eukaryota</taxon>
        <taxon>Fungi</taxon>
        <taxon>Dikarya</taxon>
        <taxon>Ascomycota</taxon>
        <taxon>Pezizomycotina</taxon>
        <taxon>Dothideomycetes</taxon>
        <taxon>Dothideomycetidae</taxon>
        <taxon>Myriangiales</taxon>
        <taxon>Elsinoaceae</taxon>
        <taxon>Elsinoe</taxon>
    </lineage>
</organism>
<keyword evidence="3" id="KW-1185">Reference proteome</keyword>
<dbReference type="OrthoDB" id="3800738at2759"/>
<evidence type="ECO:0000256" key="1">
    <source>
        <dbReference type="SAM" id="MobiDB-lite"/>
    </source>
</evidence>
<dbReference type="InterPro" id="IPR036047">
    <property type="entry name" value="F-box-like_dom_sf"/>
</dbReference>
<protein>
    <submittedName>
        <fullName evidence="2">Uncharacterized protein</fullName>
    </submittedName>
</protein>
<dbReference type="AlphaFoldDB" id="A0A6A6GHZ5"/>
<accession>A0A6A6GHZ5</accession>